<keyword evidence="3" id="KW-1185">Reference proteome</keyword>
<sequence>MSTIEEFISAWAEAKRTCDAAATEGLLTEDFVGIGPWGFELPKAAWLGRFGPGWLHYDELTLDEVWVREYPNSALARARRNVRGTARGNPMPTARASLAVVRIDGAWKLAGIHYSFIAGAPGAPSFPASSFPASP</sequence>
<accession>A0ABS4XAU9</accession>
<dbReference type="InterPro" id="IPR027843">
    <property type="entry name" value="DUF4440"/>
</dbReference>
<dbReference type="SUPFAM" id="SSF54427">
    <property type="entry name" value="NTF2-like"/>
    <property type="match status" value="1"/>
</dbReference>
<evidence type="ECO:0000313" key="2">
    <source>
        <dbReference type="EMBL" id="MBP2385503.1"/>
    </source>
</evidence>
<organism evidence="2 3">
    <name type="scientific">Paeniglutamicibacter kerguelensis</name>
    <dbReference type="NCBI Taxonomy" id="254788"/>
    <lineage>
        <taxon>Bacteria</taxon>
        <taxon>Bacillati</taxon>
        <taxon>Actinomycetota</taxon>
        <taxon>Actinomycetes</taxon>
        <taxon>Micrococcales</taxon>
        <taxon>Micrococcaceae</taxon>
        <taxon>Paeniglutamicibacter</taxon>
    </lineage>
</organism>
<reference evidence="2 3" key="1">
    <citation type="submission" date="2021-03" db="EMBL/GenBank/DDBJ databases">
        <title>Sequencing the genomes of 1000 actinobacteria strains.</title>
        <authorList>
            <person name="Klenk H.-P."/>
        </authorList>
    </citation>
    <scope>NUCLEOTIDE SEQUENCE [LARGE SCALE GENOMIC DNA]</scope>
    <source>
        <strain evidence="2 3">DSM 15797</strain>
    </source>
</reference>
<dbReference type="Proteomes" id="UP001296993">
    <property type="component" value="Unassembled WGS sequence"/>
</dbReference>
<comment type="caution">
    <text evidence="2">The sequence shown here is derived from an EMBL/GenBank/DDBJ whole genome shotgun (WGS) entry which is preliminary data.</text>
</comment>
<dbReference type="Gene3D" id="3.10.450.50">
    <property type="match status" value="1"/>
</dbReference>
<feature type="domain" description="DUF4440" evidence="1">
    <location>
        <begin position="4"/>
        <end position="109"/>
    </location>
</feature>
<dbReference type="Pfam" id="PF14534">
    <property type="entry name" value="DUF4440"/>
    <property type="match status" value="1"/>
</dbReference>
<gene>
    <name evidence="2" type="ORF">JOF47_001014</name>
</gene>
<proteinExistence type="predicted"/>
<evidence type="ECO:0000313" key="3">
    <source>
        <dbReference type="Proteomes" id="UP001296993"/>
    </source>
</evidence>
<dbReference type="RefSeq" id="WP_209996343.1">
    <property type="nucleotide sequence ID" value="NZ_BAAAJY010000007.1"/>
</dbReference>
<dbReference type="EMBL" id="JAGIOF010000001">
    <property type="protein sequence ID" value="MBP2385503.1"/>
    <property type="molecule type" value="Genomic_DNA"/>
</dbReference>
<name>A0ABS4XAU9_9MICC</name>
<protein>
    <submittedName>
        <fullName evidence="2">Ketosteroid isomerase-like protein</fullName>
    </submittedName>
</protein>
<evidence type="ECO:0000259" key="1">
    <source>
        <dbReference type="Pfam" id="PF14534"/>
    </source>
</evidence>
<dbReference type="InterPro" id="IPR032710">
    <property type="entry name" value="NTF2-like_dom_sf"/>
</dbReference>